<feature type="repeat" description="ANK" evidence="6">
    <location>
        <begin position="99"/>
        <end position="134"/>
    </location>
</feature>
<dbReference type="SMART" id="SM00356">
    <property type="entry name" value="ZnF_C3H1"/>
    <property type="match status" value="2"/>
</dbReference>
<evidence type="ECO:0000256" key="3">
    <source>
        <dbReference type="ARBA" id="ARBA00022771"/>
    </source>
</evidence>
<dbReference type="GO" id="GO:0010468">
    <property type="term" value="P:regulation of gene expression"/>
    <property type="evidence" value="ECO:0007669"/>
    <property type="project" value="UniProtKB-ARBA"/>
</dbReference>
<dbReference type="GO" id="GO:0003677">
    <property type="term" value="F:DNA binding"/>
    <property type="evidence" value="ECO:0007669"/>
    <property type="project" value="UniProtKB-KW"/>
</dbReference>
<organism evidence="10 11">
    <name type="scientific">Iris pallida</name>
    <name type="common">Sweet iris</name>
    <dbReference type="NCBI Taxonomy" id="29817"/>
    <lineage>
        <taxon>Eukaryota</taxon>
        <taxon>Viridiplantae</taxon>
        <taxon>Streptophyta</taxon>
        <taxon>Embryophyta</taxon>
        <taxon>Tracheophyta</taxon>
        <taxon>Spermatophyta</taxon>
        <taxon>Magnoliopsida</taxon>
        <taxon>Liliopsida</taxon>
        <taxon>Asparagales</taxon>
        <taxon>Iridaceae</taxon>
        <taxon>Iridoideae</taxon>
        <taxon>Irideae</taxon>
        <taxon>Iris</taxon>
    </lineage>
</organism>
<keyword evidence="11" id="KW-1185">Reference proteome</keyword>
<dbReference type="PROSITE" id="PS50088">
    <property type="entry name" value="ANK_REPEAT"/>
    <property type="match status" value="1"/>
</dbReference>
<evidence type="ECO:0000256" key="7">
    <source>
        <dbReference type="PROSITE-ProRule" id="PRU00723"/>
    </source>
</evidence>
<name>A0AAX6FSN8_IRIPA</name>
<keyword evidence="4 7" id="KW-0862">Zinc</keyword>
<dbReference type="InterPro" id="IPR057444">
    <property type="entry name" value="Znf-CCCH_AtC3H23-like"/>
</dbReference>
<protein>
    <submittedName>
        <fullName evidence="10">Zinc finger CCCH domain-containing protein 33</fullName>
    </submittedName>
</protein>
<evidence type="ECO:0000256" key="1">
    <source>
        <dbReference type="ARBA" id="ARBA00022723"/>
    </source>
</evidence>
<dbReference type="InterPro" id="IPR045234">
    <property type="entry name" value="Unkempt-like"/>
</dbReference>
<keyword evidence="2" id="KW-0677">Repeat</keyword>
<sequence>MCNGPRTPLSSSSSSSCSIDLLLELSASDDVSAIKFFNIGDQVIDSSGVWYCRSVGPGRRMGLHDRTPLLVAALYGSVSVLELLLSNPSVDVNRRSASDGATALHLAASGGSARVLDAVRMLVDASADLDALDASGLRAADVIAKNLLSVGRSLEVVLKADPSRASSPEPTPTQTTAAAPATPGAGGDVKKEYPPDLTLPDIKNGIYGTDEFRMYTFKVKPCSRAYSHDWTECPFVHPGENARRRDPRKYLYSCVPCPEFRKGSCRNGDGCEYAHGVFECWLHPAQYRTRLCKDEVGCNRRVCFFAHKREELRSVNPTAASVGGGLVLPSPRSSGVSPLDMATAALLMSSPSSMSPLAAAAVSAGMGSAWMNQVPNLQLPASRLKAASMNSRDRFDLDLDLMGLEGYQQKLLDEISSAASPRSNWPTTPNSLAAASRASDYSNLLGSLEPTARSQLLAGYANNLPSSPTMKSSSSSFGLDHSMAKAIMMNSRSAAFAKRSQSFCDRGAVACQPSVLSPATGGGAGMGIAEWGSRDGKLDWGIHGEELNKFRKSASFAYRSSSSSNRGSVSPPKPETAVLEDDPDLSWVQSLVKDGPAAAAVPVGRGGFGQQQPKQYQMNGSAIKELNPWGEQMSAHA</sequence>
<dbReference type="Gene3D" id="3.30.1370.210">
    <property type="match status" value="1"/>
</dbReference>
<evidence type="ECO:0000256" key="5">
    <source>
        <dbReference type="ARBA" id="ARBA00023125"/>
    </source>
</evidence>
<dbReference type="PROSITE" id="PS51257">
    <property type="entry name" value="PROKAR_LIPOPROTEIN"/>
    <property type="match status" value="1"/>
</dbReference>
<reference evidence="10" key="2">
    <citation type="submission" date="2023-04" db="EMBL/GenBank/DDBJ databases">
        <authorList>
            <person name="Bruccoleri R.E."/>
            <person name="Oakeley E.J."/>
            <person name="Faust A.-M."/>
            <person name="Dessus-Babus S."/>
            <person name="Altorfer M."/>
            <person name="Burckhardt D."/>
            <person name="Oertli M."/>
            <person name="Naumann U."/>
            <person name="Petersen F."/>
            <person name="Wong J."/>
        </authorList>
    </citation>
    <scope>NUCLEOTIDE SEQUENCE</scope>
    <source>
        <strain evidence="10">GSM-AAB239-AS_SAM_17_03QT</strain>
        <tissue evidence="10">Leaf</tissue>
    </source>
</reference>
<feature type="domain" description="C3H1-type" evidence="9">
    <location>
        <begin position="251"/>
        <end position="278"/>
    </location>
</feature>
<proteinExistence type="predicted"/>
<dbReference type="SMART" id="SM00248">
    <property type="entry name" value="ANK"/>
    <property type="match status" value="2"/>
</dbReference>
<dbReference type="EMBL" id="JANAVB010026199">
    <property type="protein sequence ID" value="KAJ6819419.1"/>
    <property type="molecule type" value="Genomic_DNA"/>
</dbReference>
<dbReference type="Pfam" id="PF18044">
    <property type="entry name" value="zf-CCCH_4"/>
    <property type="match status" value="1"/>
</dbReference>
<dbReference type="PANTHER" id="PTHR14493:SF87">
    <property type="entry name" value="ZINC FINGER CCCH DOMAIN-CONTAINING PROTEIN 66"/>
    <property type="match status" value="1"/>
</dbReference>
<reference evidence="10" key="1">
    <citation type="journal article" date="2023" name="GigaByte">
        <title>Genome assembly of the bearded iris, Iris pallida Lam.</title>
        <authorList>
            <person name="Bruccoleri R.E."/>
            <person name="Oakeley E.J."/>
            <person name="Faust A.M.E."/>
            <person name="Altorfer M."/>
            <person name="Dessus-Babus S."/>
            <person name="Burckhardt D."/>
            <person name="Oertli M."/>
            <person name="Naumann U."/>
            <person name="Petersen F."/>
            <person name="Wong J."/>
        </authorList>
    </citation>
    <scope>NUCLEOTIDE SEQUENCE</scope>
    <source>
        <strain evidence="10">GSM-AAB239-AS_SAM_17_03QT</strain>
    </source>
</reference>
<evidence type="ECO:0000256" key="4">
    <source>
        <dbReference type="ARBA" id="ARBA00022833"/>
    </source>
</evidence>
<gene>
    <name evidence="10" type="ORF">M6B38_402055</name>
</gene>
<accession>A0AAX6FSN8</accession>
<evidence type="ECO:0000256" key="8">
    <source>
        <dbReference type="SAM" id="MobiDB-lite"/>
    </source>
</evidence>
<dbReference type="SUPFAM" id="SSF48403">
    <property type="entry name" value="Ankyrin repeat"/>
    <property type="match status" value="1"/>
</dbReference>
<dbReference type="InterPro" id="IPR002110">
    <property type="entry name" value="Ankyrin_rpt"/>
</dbReference>
<dbReference type="FunFam" id="3.30.1370.210:FF:000009">
    <property type="entry name" value="Zinc finger CCCH domain-containing protein 66"/>
    <property type="match status" value="1"/>
</dbReference>
<dbReference type="Proteomes" id="UP001140949">
    <property type="component" value="Unassembled WGS sequence"/>
</dbReference>
<dbReference type="PROSITE" id="PS50297">
    <property type="entry name" value="ANK_REP_REGION"/>
    <property type="match status" value="1"/>
</dbReference>
<dbReference type="Gene3D" id="1.25.40.20">
    <property type="entry name" value="Ankyrin repeat-containing domain"/>
    <property type="match status" value="1"/>
</dbReference>
<dbReference type="Pfam" id="PF25512">
    <property type="entry name" value="zf-CCCH_AtC3H23"/>
    <property type="match status" value="1"/>
</dbReference>
<evidence type="ECO:0000259" key="9">
    <source>
        <dbReference type="PROSITE" id="PS50103"/>
    </source>
</evidence>
<evidence type="ECO:0000313" key="11">
    <source>
        <dbReference type="Proteomes" id="UP001140949"/>
    </source>
</evidence>
<evidence type="ECO:0000256" key="6">
    <source>
        <dbReference type="PROSITE-ProRule" id="PRU00023"/>
    </source>
</evidence>
<dbReference type="GO" id="GO:0008270">
    <property type="term" value="F:zinc ion binding"/>
    <property type="evidence" value="ECO:0007669"/>
    <property type="project" value="UniProtKB-KW"/>
</dbReference>
<keyword evidence="5" id="KW-0238">DNA-binding</keyword>
<dbReference type="PROSITE" id="PS50103">
    <property type="entry name" value="ZF_C3H1"/>
    <property type="match status" value="1"/>
</dbReference>
<feature type="zinc finger region" description="C3H1-type" evidence="7">
    <location>
        <begin position="251"/>
        <end position="278"/>
    </location>
</feature>
<dbReference type="InterPro" id="IPR041367">
    <property type="entry name" value="Znf-CCCH_4"/>
</dbReference>
<evidence type="ECO:0000313" key="10">
    <source>
        <dbReference type="EMBL" id="KAJ6819419.1"/>
    </source>
</evidence>
<evidence type="ECO:0000256" key="2">
    <source>
        <dbReference type="ARBA" id="ARBA00022737"/>
    </source>
</evidence>
<keyword evidence="1 7" id="KW-0479">Metal-binding</keyword>
<feature type="compositionally biased region" description="Low complexity" evidence="8">
    <location>
        <begin position="560"/>
        <end position="570"/>
    </location>
</feature>
<feature type="region of interest" description="Disordered" evidence="8">
    <location>
        <begin position="161"/>
        <end position="194"/>
    </location>
</feature>
<dbReference type="PANTHER" id="PTHR14493">
    <property type="entry name" value="UNKEMPT FAMILY MEMBER"/>
    <property type="match status" value="1"/>
</dbReference>
<dbReference type="Pfam" id="PF12796">
    <property type="entry name" value="Ank_2"/>
    <property type="match status" value="1"/>
</dbReference>
<comment type="caution">
    <text evidence="10">The sequence shown here is derived from an EMBL/GenBank/DDBJ whole genome shotgun (WGS) entry which is preliminary data.</text>
</comment>
<feature type="compositionally biased region" description="Low complexity" evidence="8">
    <location>
        <begin position="172"/>
        <end position="183"/>
    </location>
</feature>
<feature type="region of interest" description="Disordered" evidence="8">
    <location>
        <begin position="560"/>
        <end position="582"/>
    </location>
</feature>
<dbReference type="InterPro" id="IPR036770">
    <property type="entry name" value="Ankyrin_rpt-contain_sf"/>
</dbReference>
<dbReference type="AlphaFoldDB" id="A0AAX6FSN8"/>
<keyword evidence="6" id="KW-0040">ANK repeat</keyword>
<keyword evidence="3 7" id="KW-0863">Zinc-finger</keyword>
<dbReference type="InterPro" id="IPR000571">
    <property type="entry name" value="Znf_CCCH"/>
</dbReference>